<evidence type="ECO:0000313" key="2">
    <source>
        <dbReference type="Proteomes" id="UP000053097"/>
    </source>
</evidence>
<dbReference type="AlphaFoldDB" id="A0A026WNZ4"/>
<dbReference type="EMBL" id="KK107139">
    <property type="protein sequence ID" value="EZA57782.1"/>
    <property type="molecule type" value="Genomic_DNA"/>
</dbReference>
<accession>A0A026WNZ4</accession>
<protein>
    <submittedName>
        <fullName evidence="1">Uncharacterized protein</fullName>
    </submittedName>
</protein>
<dbReference type="Proteomes" id="UP000053097">
    <property type="component" value="Unassembled WGS sequence"/>
</dbReference>
<reference evidence="1 2" key="1">
    <citation type="journal article" date="2014" name="Curr. Biol.">
        <title>The genome of the clonal raider ant Cerapachys biroi.</title>
        <authorList>
            <person name="Oxley P.R."/>
            <person name="Ji L."/>
            <person name="Fetter-Pruneda I."/>
            <person name="McKenzie S.K."/>
            <person name="Li C."/>
            <person name="Hu H."/>
            <person name="Zhang G."/>
            <person name="Kronauer D.J."/>
        </authorList>
    </citation>
    <scope>NUCLEOTIDE SEQUENCE [LARGE SCALE GENOMIC DNA]</scope>
</reference>
<feature type="non-terminal residue" evidence="1">
    <location>
        <position position="265"/>
    </location>
</feature>
<organism evidence="1 2">
    <name type="scientific">Ooceraea biroi</name>
    <name type="common">Clonal raider ant</name>
    <name type="synonym">Cerapachys biroi</name>
    <dbReference type="NCBI Taxonomy" id="2015173"/>
    <lineage>
        <taxon>Eukaryota</taxon>
        <taxon>Metazoa</taxon>
        <taxon>Ecdysozoa</taxon>
        <taxon>Arthropoda</taxon>
        <taxon>Hexapoda</taxon>
        <taxon>Insecta</taxon>
        <taxon>Pterygota</taxon>
        <taxon>Neoptera</taxon>
        <taxon>Endopterygota</taxon>
        <taxon>Hymenoptera</taxon>
        <taxon>Apocrita</taxon>
        <taxon>Aculeata</taxon>
        <taxon>Formicoidea</taxon>
        <taxon>Formicidae</taxon>
        <taxon>Dorylinae</taxon>
        <taxon>Ooceraea</taxon>
    </lineage>
</organism>
<proteinExistence type="predicted"/>
<name>A0A026WNZ4_OOCBI</name>
<evidence type="ECO:0000313" key="1">
    <source>
        <dbReference type="EMBL" id="EZA57782.1"/>
    </source>
</evidence>
<keyword evidence="2" id="KW-1185">Reference proteome</keyword>
<gene>
    <name evidence="1" type="ORF">X777_00884</name>
</gene>
<sequence length="265" mass="28925">MIAAKIQKVVSAPNSSFIVGKVFVTRNTRNQFSITATPEATALTTCKTHPTEKAIMNNVKDVSGSQPSWLTSFPFAWRLKYKPRAMRLTDITPEENISSGFLPARSTIRAATADITTCQKGLAILLTTSQTGDSGIHTKAARKPTTTRAQIRFITDPRMKASRMPIVRANWNKAPSIPRVEISAISEIHRLDATTMIAQERRNGTVSSRSDFLRPSLSAIGPDGTALNIAPRASNELTQDPCSLLMTSQEFASYSWGSTGDVQAR</sequence>